<sequence>MSSVSKISSGTAVAPLTRRLPAPVAGVDLNFCRNPACAFYGVLPDPFKRPNGSPSAPPGMPRGAVPGGKHKEFYKCPACRTTSRVKNNRAVAEEHERMRRLRETDPCAPACRTASCANQGLSVEEHPELYQRFGKTKGGDPRWRCKGCAKTFSTGKPARRHKRSDKNRLVLDMLCNDLSLAKTSKISGLSYRDIYRRIGFYHDQVGSFVARREDFSRIDFAEMGSRFATDSQALTINWPSRKRRFPVVFQHLCTAHARSGFIMEASFQLDPEISSAEAEAQSRAADEDHISTAFRRHARIWTKTEFDAHLVRLAKAAGLPQVEEYGLPATGSMLRYDVMQFAHAMRLHDHIGQTDAPLIFVMDGDAGLKQSFATVFQPEVSAGRAHLAIIDFDKAMTNDMRNCVVSDGRIDLCATTGLTPTELSLIPAEFYAEILDEEVAVRLVGEPVGEWFQYPFPTKSEPNRRVCLLTDHPGLEAREKAKLMRLATLRSVDSYFHRFRSNVRFASRPQISTNGPGRVWGRHHLYDPVVLSKLVEIYRFYHNWMEPGTDGKTPAMRIGLARGRIYERDLL</sequence>
<accession>A0A0M6XKF2</accession>
<keyword evidence="3" id="KW-1185">Reference proteome</keyword>
<evidence type="ECO:0000313" key="3">
    <source>
        <dbReference type="Proteomes" id="UP000048908"/>
    </source>
</evidence>
<protein>
    <submittedName>
        <fullName evidence="1">Transposase</fullName>
    </submittedName>
</protein>
<proteinExistence type="predicted"/>
<dbReference type="AlphaFoldDB" id="A0A0M6XKF2"/>
<reference evidence="1 3" key="1">
    <citation type="submission" date="2015-07" db="EMBL/GenBank/DDBJ databases">
        <authorList>
            <person name="Noorani M."/>
        </authorList>
    </citation>
    <scope>NUCLEOTIDE SEQUENCE [LARGE SCALE GENOMIC DNA]</scope>
    <source>
        <strain evidence="1 3">CECT 5088</strain>
    </source>
</reference>
<evidence type="ECO:0000313" key="2">
    <source>
        <dbReference type="EMBL" id="CTQ33955.1"/>
    </source>
</evidence>
<dbReference type="EMBL" id="CXPG01000020">
    <property type="protein sequence ID" value="CTQ33955.1"/>
    <property type="molecule type" value="Genomic_DNA"/>
</dbReference>
<gene>
    <name evidence="1" type="ORF">JAN5088_00418</name>
    <name evidence="2" type="ORF">JAN5088_02744</name>
</gene>
<evidence type="ECO:0000313" key="1">
    <source>
        <dbReference type="EMBL" id="CTQ31660.1"/>
    </source>
</evidence>
<organism evidence="1 3">
    <name type="scientific">Jannaschia rubra</name>
    <dbReference type="NCBI Taxonomy" id="282197"/>
    <lineage>
        <taxon>Bacteria</taxon>
        <taxon>Pseudomonadati</taxon>
        <taxon>Pseudomonadota</taxon>
        <taxon>Alphaproteobacteria</taxon>
        <taxon>Rhodobacterales</taxon>
        <taxon>Roseobacteraceae</taxon>
        <taxon>Jannaschia</taxon>
    </lineage>
</organism>
<dbReference type="STRING" id="282197.SAMN04488517_1011"/>
<dbReference type="EMBL" id="CXPG01000009">
    <property type="protein sequence ID" value="CTQ31660.1"/>
    <property type="molecule type" value="Genomic_DNA"/>
</dbReference>
<name>A0A0M6XKF2_9RHOB</name>
<dbReference type="Proteomes" id="UP000048908">
    <property type="component" value="Unassembled WGS sequence"/>
</dbReference>